<dbReference type="GO" id="GO:0009927">
    <property type="term" value="F:histidine phosphotransfer kinase activity"/>
    <property type="evidence" value="ECO:0007669"/>
    <property type="project" value="TreeGrafter"/>
</dbReference>
<dbReference type="AlphaFoldDB" id="A0A5M6CIJ8"/>
<accession>A0A5M6CIJ8</accession>
<evidence type="ECO:0000256" key="8">
    <source>
        <dbReference type="ARBA" id="ARBA00022692"/>
    </source>
</evidence>
<evidence type="ECO:0000256" key="1">
    <source>
        <dbReference type="ARBA" id="ARBA00000085"/>
    </source>
</evidence>
<gene>
    <name evidence="20" type="ORF">F0460_09175</name>
</gene>
<dbReference type="RefSeq" id="WP_150012468.1">
    <property type="nucleotide sequence ID" value="NZ_VWSG01000006.1"/>
</dbReference>
<dbReference type="InterPro" id="IPR036890">
    <property type="entry name" value="HATPase_C_sf"/>
</dbReference>
<dbReference type="Gene3D" id="3.30.565.10">
    <property type="entry name" value="Histidine kinase-like ATPase, C-terminal domain"/>
    <property type="match status" value="1"/>
</dbReference>
<keyword evidence="5" id="KW-0997">Cell inner membrane</keyword>
<evidence type="ECO:0000256" key="6">
    <source>
        <dbReference type="ARBA" id="ARBA00022553"/>
    </source>
</evidence>
<dbReference type="InterPro" id="IPR008207">
    <property type="entry name" value="Sig_transdc_His_kin_Hpt_dom"/>
</dbReference>
<keyword evidence="21" id="KW-1185">Reference proteome</keyword>
<dbReference type="FunFam" id="3.30.565.10:FF:000010">
    <property type="entry name" value="Sensor histidine kinase RcsC"/>
    <property type="match status" value="1"/>
</dbReference>
<feature type="transmembrane region" description="Helical" evidence="16">
    <location>
        <begin position="287"/>
        <end position="306"/>
    </location>
</feature>
<organism evidence="20 21">
    <name type="scientific">Paenimyroides baculatum</name>
    <dbReference type="NCBI Taxonomy" id="2608000"/>
    <lineage>
        <taxon>Bacteria</taxon>
        <taxon>Pseudomonadati</taxon>
        <taxon>Bacteroidota</taxon>
        <taxon>Flavobacteriia</taxon>
        <taxon>Flavobacteriales</taxon>
        <taxon>Flavobacteriaceae</taxon>
        <taxon>Paenimyroides</taxon>
    </lineage>
</organism>
<evidence type="ECO:0000259" key="18">
    <source>
        <dbReference type="PROSITE" id="PS50110"/>
    </source>
</evidence>
<keyword evidence="8 16" id="KW-0812">Transmembrane</keyword>
<evidence type="ECO:0000313" key="20">
    <source>
        <dbReference type="EMBL" id="KAA5534270.1"/>
    </source>
</evidence>
<dbReference type="GO" id="GO:0000155">
    <property type="term" value="F:phosphorelay sensor kinase activity"/>
    <property type="evidence" value="ECO:0007669"/>
    <property type="project" value="InterPro"/>
</dbReference>
<keyword evidence="15" id="KW-0175">Coiled coil</keyword>
<keyword evidence="7" id="KW-0808">Transferase</keyword>
<name>A0A5M6CIJ8_9FLAO</name>
<dbReference type="InterPro" id="IPR005467">
    <property type="entry name" value="His_kinase_dom"/>
</dbReference>
<dbReference type="Pfam" id="PF00072">
    <property type="entry name" value="Response_reg"/>
    <property type="match status" value="1"/>
</dbReference>
<dbReference type="InterPro" id="IPR003594">
    <property type="entry name" value="HATPase_dom"/>
</dbReference>
<dbReference type="EC" id="2.7.13.3" evidence="3"/>
<dbReference type="PANTHER" id="PTHR43047">
    <property type="entry name" value="TWO-COMPONENT HISTIDINE PROTEIN KINASE"/>
    <property type="match status" value="1"/>
</dbReference>
<comment type="catalytic activity">
    <reaction evidence="1">
        <text>ATP + protein L-histidine = ADP + protein N-phospho-L-histidine.</text>
        <dbReference type="EC" id="2.7.13.3"/>
    </reaction>
</comment>
<evidence type="ECO:0000256" key="11">
    <source>
        <dbReference type="ARBA" id="ARBA00022989"/>
    </source>
</evidence>
<feature type="domain" description="Histidine kinase" evidence="17">
    <location>
        <begin position="339"/>
        <end position="554"/>
    </location>
</feature>
<evidence type="ECO:0000256" key="14">
    <source>
        <dbReference type="PROSITE-ProRule" id="PRU00169"/>
    </source>
</evidence>
<dbReference type="CDD" id="cd00082">
    <property type="entry name" value="HisKA"/>
    <property type="match status" value="1"/>
</dbReference>
<dbReference type="Gene3D" id="1.10.287.130">
    <property type="match status" value="1"/>
</dbReference>
<evidence type="ECO:0000256" key="15">
    <source>
        <dbReference type="SAM" id="Coils"/>
    </source>
</evidence>
<evidence type="ECO:0000259" key="19">
    <source>
        <dbReference type="PROSITE" id="PS50894"/>
    </source>
</evidence>
<proteinExistence type="predicted"/>
<dbReference type="Gene3D" id="1.20.120.160">
    <property type="entry name" value="HPT domain"/>
    <property type="match status" value="1"/>
</dbReference>
<evidence type="ECO:0000313" key="21">
    <source>
        <dbReference type="Proteomes" id="UP000325141"/>
    </source>
</evidence>
<feature type="domain" description="Response regulatory" evidence="18">
    <location>
        <begin position="579"/>
        <end position="694"/>
    </location>
</feature>
<keyword evidence="12 16" id="KW-0472">Membrane</keyword>
<dbReference type="InterPro" id="IPR003661">
    <property type="entry name" value="HisK_dim/P_dom"/>
</dbReference>
<dbReference type="InterPro" id="IPR001789">
    <property type="entry name" value="Sig_transdc_resp-reg_receiver"/>
</dbReference>
<dbReference type="Pfam" id="PF02518">
    <property type="entry name" value="HATPase_c"/>
    <property type="match status" value="1"/>
</dbReference>
<feature type="modified residue" description="Phosphohistidine" evidence="13">
    <location>
        <position position="770"/>
    </location>
</feature>
<dbReference type="CDD" id="cd17546">
    <property type="entry name" value="REC_hyHK_CKI1_RcsC-like"/>
    <property type="match status" value="1"/>
</dbReference>
<evidence type="ECO:0000256" key="13">
    <source>
        <dbReference type="PROSITE-ProRule" id="PRU00110"/>
    </source>
</evidence>
<keyword evidence="10" id="KW-0547">Nucleotide-binding</keyword>
<feature type="domain" description="HPt" evidence="19">
    <location>
        <begin position="731"/>
        <end position="824"/>
    </location>
</feature>
<evidence type="ECO:0000256" key="16">
    <source>
        <dbReference type="SAM" id="Phobius"/>
    </source>
</evidence>
<dbReference type="SUPFAM" id="SSF47384">
    <property type="entry name" value="Homodimeric domain of signal transducing histidine kinase"/>
    <property type="match status" value="1"/>
</dbReference>
<dbReference type="Pfam" id="PF00512">
    <property type="entry name" value="HisKA"/>
    <property type="match status" value="1"/>
</dbReference>
<evidence type="ECO:0000256" key="4">
    <source>
        <dbReference type="ARBA" id="ARBA00022475"/>
    </source>
</evidence>
<feature type="transmembrane region" description="Helical" evidence="16">
    <location>
        <begin position="12"/>
        <end position="30"/>
    </location>
</feature>
<dbReference type="InterPro" id="IPR004358">
    <property type="entry name" value="Sig_transdc_His_kin-like_C"/>
</dbReference>
<keyword evidence="10" id="KW-0067">ATP-binding</keyword>
<keyword evidence="4" id="KW-1003">Cell membrane</keyword>
<dbReference type="PROSITE" id="PS50894">
    <property type="entry name" value="HPT"/>
    <property type="match status" value="1"/>
</dbReference>
<evidence type="ECO:0000256" key="3">
    <source>
        <dbReference type="ARBA" id="ARBA00012438"/>
    </source>
</evidence>
<reference evidence="20 21" key="1">
    <citation type="submission" date="2019-09" db="EMBL/GenBank/DDBJ databases">
        <title>Genome sequence and assembly of Flavobacterium sp.</title>
        <authorList>
            <person name="Chhetri G."/>
        </authorList>
    </citation>
    <scope>NUCLEOTIDE SEQUENCE [LARGE SCALE GENOMIC DNA]</scope>
    <source>
        <strain evidence="20 21">SNL9</strain>
    </source>
</reference>
<feature type="modified residue" description="4-aspartylphosphate" evidence="14">
    <location>
        <position position="628"/>
    </location>
</feature>
<dbReference type="SUPFAM" id="SSF52172">
    <property type="entry name" value="CheY-like"/>
    <property type="match status" value="1"/>
</dbReference>
<evidence type="ECO:0000256" key="9">
    <source>
        <dbReference type="ARBA" id="ARBA00022777"/>
    </source>
</evidence>
<dbReference type="InterPro" id="IPR036641">
    <property type="entry name" value="HPT_dom_sf"/>
</dbReference>
<evidence type="ECO:0000256" key="10">
    <source>
        <dbReference type="ARBA" id="ARBA00022840"/>
    </source>
</evidence>
<comment type="caution">
    <text evidence="20">The sequence shown here is derived from an EMBL/GenBank/DDBJ whole genome shotgun (WGS) entry which is preliminary data.</text>
</comment>
<dbReference type="Gene3D" id="3.40.50.2300">
    <property type="match status" value="1"/>
</dbReference>
<dbReference type="PROSITE" id="PS50109">
    <property type="entry name" value="HIS_KIN"/>
    <property type="match status" value="1"/>
</dbReference>
<dbReference type="SMART" id="SM00448">
    <property type="entry name" value="REC"/>
    <property type="match status" value="1"/>
</dbReference>
<protein>
    <recommendedName>
        <fullName evidence="3">histidine kinase</fullName>
        <ecNumber evidence="3">2.7.13.3</ecNumber>
    </recommendedName>
</protein>
<dbReference type="InterPro" id="IPR036097">
    <property type="entry name" value="HisK_dim/P_sf"/>
</dbReference>
<dbReference type="Proteomes" id="UP000325141">
    <property type="component" value="Unassembled WGS sequence"/>
</dbReference>
<dbReference type="SUPFAM" id="SSF47226">
    <property type="entry name" value="Histidine-containing phosphotransfer domain, HPT domain"/>
    <property type="match status" value="1"/>
</dbReference>
<keyword evidence="6 14" id="KW-0597">Phosphoprotein</keyword>
<dbReference type="PANTHER" id="PTHR43047:SF72">
    <property type="entry name" value="OSMOSENSING HISTIDINE PROTEIN KINASE SLN1"/>
    <property type="match status" value="1"/>
</dbReference>
<dbReference type="SUPFAM" id="SSF55874">
    <property type="entry name" value="ATPase domain of HSP90 chaperone/DNA topoisomerase II/histidine kinase"/>
    <property type="match status" value="1"/>
</dbReference>
<feature type="coiled-coil region" evidence="15">
    <location>
        <begin position="186"/>
        <end position="220"/>
    </location>
</feature>
<evidence type="ECO:0000256" key="5">
    <source>
        <dbReference type="ARBA" id="ARBA00022519"/>
    </source>
</evidence>
<dbReference type="PROSITE" id="PS50110">
    <property type="entry name" value="RESPONSE_REGULATORY"/>
    <property type="match status" value="1"/>
</dbReference>
<dbReference type="SMART" id="SM00387">
    <property type="entry name" value="HATPase_c"/>
    <property type="match status" value="1"/>
</dbReference>
<evidence type="ECO:0000256" key="2">
    <source>
        <dbReference type="ARBA" id="ARBA00004429"/>
    </source>
</evidence>
<sequence length="826" mass="95091">MTTEQNLKVKLTLGYIFLIGIFTLSILYILREVKNLNVSKDDLLTENTKVIELGNIVSDLYATENSGRLALLSYDKRAAKVYHDQLDSLVSRIDVLKEDNIQNESLKNKLDTITNIINLKSLTFDQVLDVQSKYINFDLYSETQSRIKEIQSTGETQKVAIDTVVEQSSWWGKVKNKFKDNEVLLQEKLIQENNRIAQQQERIKKENQENQQKINEATENIFSAAKKNELKLLKRYYDKEALLIKRNQELSIRLRDLLSEVEKIVVESSNTKYESSKSVIDKVSNNIAKIGIIISVIALFFGFIILRDLNKSALNKQKLEKLNFEMQDLMKQKSFFMATISHDMVSPINSLLGFSALLQNTLKTAKQKEFLKNIIQSTKYIKKMVDDLSLFSNLEYNKIKIKTGKFNFNDLLQNISNNLKNSADKKQIDLVFNIDEKLNADFNSDSFRIQQILTNVISNAIKFTHKGEVRIDANLDNNLAIIKITDTGIGIKIENKEDLFVEFVQAHNNNESYGGSGLGLNITKRLVGLLGGSIHFESEHNKGTIFYITIPLKDFEEDSEIEKEADYEYDNAKKLENKKILVIDDDQLQLKLIEEIFGNKVKKLTTLENGALAKEILQKEQYQLIITDMQMPFYSGLKVIEDIRSLENYKDTPVIALTGKIDFDEHEYKKLGFNHYMRKPLNINTLYNTIYKILRIKTKETVTVPTQNIPTMKLIYNDFDLTDLFNLLENDKEAVKLIVESFFTSSKTDIEVLNNAFTNNDIETVKQTAHKMLPMFRQLKINEIVDKLILLEQKTTDLSAQEMQNTITAITDKTPLIIKEIEKVIT</sequence>
<dbReference type="GO" id="GO:0005886">
    <property type="term" value="C:plasma membrane"/>
    <property type="evidence" value="ECO:0007669"/>
    <property type="project" value="UniProtKB-SubCell"/>
</dbReference>
<evidence type="ECO:0000259" key="17">
    <source>
        <dbReference type="PROSITE" id="PS50109"/>
    </source>
</evidence>
<dbReference type="SMART" id="SM00388">
    <property type="entry name" value="HisKA"/>
    <property type="match status" value="1"/>
</dbReference>
<dbReference type="InterPro" id="IPR011006">
    <property type="entry name" value="CheY-like_superfamily"/>
</dbReference>
<keyword evidence="11 16" id="KW-1133">Transmembrane helix</keyword>
<comment type="subcellular location">
    <subcellularLocation>
        <location evidence="2">Cell inner membrane</location>
        <topology evidence="2">Multi-pass membrane protein</topology>
    </subcellularLocation>
</comment>
<dbReference type="EMBL" id="VWSG01000006">
    <property type="protein sequence ID" value="KAA5534270.1"/>
    <property type="molecule type" value="Genomic_DNA"/>
</dbReference>
<dbReference type="PRINTS" id="PR00344">
    <property type="entry name" value="BCTRLSENSOR"/>
</dbReference>
<evidence type="ECO:0000256" key="7">
    <source>
        <dbReference type="ARBA" id="ARBA00022679"/>
    </source>
</evidence>
<keyword evidence="9" id="KW-0418">Kinase</keyword>
<evidence type="ECO:0000256" key="12">
    <source>
        <dbReference type="ARBA" id="ARBA00023136"/>
    </source>
</evidence>